<comment type="caution">
    <text evidence="2">The sequence shown here is derived from an EMBL/GenBank/DDBJ whole genome shotgun (WGS) entry which is preliminary data.</text>
</comment>
<reference evidence="2 3" key="1">
    <citation type="submission" date="2019-12" db="EMBL/GenBank/DDBJ databases">
        <authorList>
            <person name="Alioto T."/>
            <person name="Alioto T."/>
            <person name="Gomez Garrido J."/>
        </authorList>
    </citation>
    <scope>NUCLEOTIDE SEQUENCE [LARGE SCALE GENOMIC DNA]</scope>
</reference>
<dbReference type="Proteomes" id="UP000594638">
    <property type="component" value="Unassembled WGS sequence"/>
</dbReference>
<feature type="compositionally biased region" description="Polar residues" evidence="1">
    <location>
        <begin position="1"/>
        <end position="17"/>
    </location>
</feature>
<proteinExistence type="predicted"/>
<feature type="region of interest" description="Disordered" evidence="1">
    <location>
        <begin position="1"/>
        <end position="45"/>
    </location>
</feature>
<name>A0A8S0SAG7_OLEEU</name>
<dbReference type="EMBL" id="CACTIH010004095">
    <property type="protein sequence ID" value="CAA2989397.1"/>
    <property type="molecule type" value="Genomic_DNA"/>
</dbReference>
<keyword evidence="3" id="KW-1185">Reference proteome</keyword>
<dbReference type="OrthoDB" id="903667at2759"/>
<sequence length="138" mass="15417">MINTPISGPHNQENGNMSRPDEENSHKWGSALRTPRDGAREVDEETDTYRCVLGCILSYEEQHDVTVGKSLICSGNSKNFNCSTEMEEHIRSSGENDNRVPFCSKKVMINPKMSGGSESMLSSNDESVKMDPRMTEKN</sequence>
<evidence type="ECO:0000313" key="2">
    <source>
        <dbReference type="EMBL" id="CAA2989397.1"/>
    </source>
</evidence>
<evidence type="ECO:0000256" key="1">
    <source>
        <dbReference type="SAM" id="MobiDB-lite"/>
    </source>
</evidence>
<dbReference type="AlphaFoldDB" id="A0A8S0SAG7"/>
<accession>A0A8S0SAG7</accession>
<feature type="region of interest" description="Disordered" evidence="1">
    <location>
        <begin position="111"/>
        <end position="138"/>
    </location>
</feature>
<evidence type="ECO:0000313" key="3">
    <source>
        <dbReference type="Proteomes" id="UP000594638"/>
    </source>
</evidence>
<protein>
    <submittedName>
        <fullName evidence="2">Uncharacterized protein</fullName>
    </submittedName>
</protein>
<dbReference type="Gramene" id="OE9A090110T1">
    <property type="protein sequence ID" value="OE9A090110C1"/>
    <property type="gene ID" value="OE9A090110"/>
</dbReference>
<gene>
    <name evidence="2" type="ORF">OLEA9_A090110</name>
</gene>
<organism evidence="2 3">
    <name type="scientific">Olea europaea subsp. europaea</name>
    <dbReference type="NCBI Taxonomy" id="158383"/>
    <lineage>
        <taxon>Eukaryota</taxon>
        <taxon>Viridiplantae</taxon>
        <taxon>Streptophyta</taxon>
        <taxon>Embryophyta</taxon>
        <taxon>Tracheophyta</taxon>
        <taxon>Spermatophyta</taxon>
        <taxon>Magnoliopsida</taxon>
        <taxon>eudicotyledons</taxon>
        <taxon>Gunneridae</taxon>
        <taxon>Pentapetalae</taxon>
        <taxon>asterids</taxon>
        <taxon>lamiids</taxon>
        <taxon>Lamiales</taxon>
        <taxon>Oleaceae</taxon>
        <taxon>Oleeae</taxon>
        <taxon>Olea</taxon>
    </lineage>
</organism>
<feature type="compositionally biased region" description="Polar residues" evidence="1">
    <location>
        <begin position="116"/>
        <end position="125"/>
    </location>
</feature>
<feature type="compositionally biased region" description="Basic and acidic residues" evidence="1">
    <location>
        <begin position="126"/>
        <end position="138"/>
    </location>
</feature>